<accession>A0A1C7AEV6</accession>
<feature type="transmembrane region" description="Helical" evidence="1">
    <location>
        <begin position="6"/>
        <end position="32"/>
    </location>
</feature>
<dbReference type="AlphaFoldDB" id="A0A1C7AEV6"/>
<dbReference type="KEGG" id="sva:SVA_3164"/>
<dbReference type="Proteomes" id="UP000218899">
    <property type="component" value="Chromosome"/>
</dbReference>
<keyword evidence="1" id="KW-0472">Membrane</keyword>
<dbReference type="EMBL" id="AP014936">
    <property type="protein sequence ID" value="BAU49712.1"/>
    <property type="molecule type" value="Genomic_DNA"/>
</dbReference>
<reference evidence="3 4" key="1">
    <citation type="submission" date="2015-08" db="EMBL/GenBank/DDBJ databases">
        <title>Complete genome sequence of Sulfurifustis variabilis.</title>
        <authorList>
            <person name="Miura A."/>
            <person name="Kojima H."/>
            <person name="Fukui M."/>
        </authorList>
    </citation>
    <scope>NUCLEOTIDE SEQUENCE [LARGE SCALE GENOMIC DNA]</scope>
    <source>
        <strain evidence="4">skN76</strain>
    </source>
</reference>
<evidence type="ECO:0000259" key="2">
    <source>
        <dbReference type="Pfam" id="PF09851"/>
    </source>
</evidence>
<evidence type="ECO:0000313" key="3">
    <source>
        <dbReference type="EMBL" id="BAU49712.1"/>
    </source>
</evidence>
<feature type="domain" description="SHOCT" evidence="2">
    <location>
        <begin position="52"/>
        <end position="77"/>
    </location>
</feature>
<evidence type="ECO:0000256" key="1">
    <source>
        <dbReference type="SAM" id="Phobius"/>
    </source>
</evidence>
<dbReference type="InterPro" id="IPR018649">
    <property type="entry name" value="SHOCT"/>
</dbReference>
<keyword evidence="4" id="KW-1185">Reference proteome</keyword>
<evidence type="ECO:0000313" key="4">
    <source>
        <dbReference type="Proteomes" id="UP000218899"/>
    </source>
</evidence>
<dbReference type="Pfam" id="PF09851">
    <property type="entry name" value="SHOCT"/>
    <property type="match status" value="1"/>
</dbReference>
<name>A0A1C7AEV6_9GAMM</name>
<gene>
    <name evidence="3" type="ORF">SVA_3164</name>
</gene>
<protein>
    <submittedName>
        <fullName evidence="3">Electron transporter RnfE</fullName>
    </submittedName>
</protein>
<dbReference type="OrthoDB" id="1123500at2"/>
<sequence length="79" mass="9305">MWGDGGYWWWGFGALHMLLYWGLLILLIVALVKWVFGTPGRNDADRHDERRALAILKERYARGDIGKEEFEQKKRDLQA</sequence>
<dbReference type="RefSeq" id="WP_096462084.1">
    <property type="nucleotide sequence ID" value="NZ_AP014936.1"/>
</dbReference>
<keyword evidence="1" id="KW-0812">Transmembrane</keyword>
<proteinExistence type="predicted"/>
<keyword evidence="1" id="KW-1133">Transmembrane helix</keyword>
<organism evidence="3 4">
    <name type="scientific">Sulfurifustis variabilis</name>
    <dbReference type="NCBI Taxonomy" id="1675686"/>
    <lineage>
        <taxon>Bacteria</taxon>
        <taxon>Pseudomonadati</taxon>
        <taxon>Pseudomonadota</taxon>
        <taxon>Gammaproteobacteria</taxon>
        <taxon>Acidiferrobacterales</taxon>
        <taxon>Acidiferrobacteraceae</taxon>
        <taxon>Sulfurifustis</taxon>
    </lineage>
</organism>